<organism evidence="3 4">
    <name type="scientific">Dethiosulfovibrio marinus</name>
    <dbReference type="NCBI Taxonomy" id="133532"/>
    <lineage>
        <taxon>Bacteria</taxon>
        <taxon>Thermotogati</taxon>
        <taxon>Synergistota</taxon>
        <taxon>Synergistia</taxon>
        <taxon>Synergistales</taxon>
        <taxon>Dethiosulfovibrionaceae</taxon>
        <taxon>Dethiosulfovibrio</taxon>
    </lineage>
</organism>
<feature type="transmembrane region" description="Helical" evidence="1">
    <location>
        <begin position="58"/>
        <end position="79"/>
    </location>
</feature>
<feature type="transmembrane region" description="Helical" evidence="1">
    <location>
        <begin position="312"/>
        <end position="335"/>
    </location>
</feature>
<feature type="transmembrane region" description="Helical" evidence="1">
    <location>
        <begin position="386"/>
        <end position="404"/>
    </location>
</feature>
<dbReference type="RefSeq" id="WP_005659962.1">
    <property type="nucleotide sequence ID" value="NZ_JAKGUD010000004.1"/>
</dbReference>
<name>A0ABS9ER68_9BACT</name>
<keyword evidence="1" id="KW-1133">Transmembrane helix</keyword>
<proteinExistence type="predicted"/>
<reference evidence="3 4" key="1">
    <citation type="submission" date="2022-01" db="EMBL/GenBank/DDBJ databases">
        <title>Dethiosulfovibrio faecalis sp. nov., a novel proteolytic, non-sulfur-reducing bacterium isolated from a marine aquaculture solid waste bioreactor.</title>
        <authorList>
            <person name="Grabowski S."/>
            <person name="Apolinario E."/>
            <person name="Schneider N."/>
            <person name="Marshall C.W."/>
            <person name="Sowers K.R."/>
        </authorList>
    </citation>
    <scope>NUCLEOTIDE SEQUENCE [LARGE SCALE GENOMIC DNA]</scope>
    <source>
        <strain evidence="3 4">DSM 12537</strain>
    </source>
</reference>
<comment type="caution">
    <text evidence="3">The sequence shown here is derived from an EMBL/GenBank/DDBJ whole genome shotgun (WGS) entry which is preliminary data.</text>
</comment>
<gene>
    <name evidence="3" type="ORF">L2W38_05810</name>
</gene>
<evidence type="ECO:0000313" key="3">
    <source>
        <dbReference type="EMBL" id="MCF4142323.1"/>
    </source>
</evidence>
<keyword evidence="1" id="KW-0812">Transmembrane</keyword>
<protein>
    <submittedName>
        <fullName evidence="3">Tripartite tricarboxylate transporter permease</fullName>
    </submittedName>
</protein>
<feature type="transmembrane region" description="Helical" evidence="1">
    <location>
        <begin position="144"/>
        <end position="160"/>
    </location>
</feature>
<feature type="domain" description="DUF112" evidence="2">
    <location>
        <begin position="18"/>
        <end position="435"/>
    </location>
</feature>
<evidence type="ECO:0000313" key="4">
    <source>
        <dbReference type="Proteomes" id="UP001200430"/>
    </source>
</evidence>
<dbReference type="PANTHER" id="PTHR35342">
    <property type="entry name" value="TRICARBOXYLIC TRANSPORT PROTEIN"/>
    <property type="match status" value="1"/>
</dbReference>
<feature type="transmembrane region" description="Helical" evidence="1">
    <location>
        <begin position="115"/>
        <end position="137"/>
    </location>
</feature>
<dbReference type="InterPro" id="IPR002823">
    <property type="entry name" value="DUF112_TM"/>
</dbReference>
<evidence type="ECO:0000256" key="1">
    <source>
        <dbReference type="SAM" id="Phobius"/>
    </source>
</evidence>
<feature type="transmembrane region" description="Helical" evidence="1">
    <location>
        <begin position="20"/>
        <end position="46"/>
    </location>
</feature>
<evidence type="ECO:0000259" key="2">
    <source>
        <dbReference type="Pfam" id="PF01970"/>
    </source>
</evidence>
<feature type="transmembrane region" description="Helical" evidence="1">
    <location>
        <begin position="470"/>
        <end position="489"/>
    </location>
</feature>
<keyword evidence="1" id="KW-0472">Membrane</keyword>
<feature type="transmembrane region" description="Helical" evidence="1">
    <location>
        <begin position="195"/>
        <end position="213"/>
    </location>
</feature>
<dbReference type="Proteomes" id="UP001200430">
    <property type="component" value="Unassembled WGS sequence"/>
</dbReference>
<dbReference type="PANTHER" id="PTHR35342:SF5">
    <property type="entry name" value="TRICARBOXYLIC TRANSPORT PROTEIN"/>
    <property type="match status" value="1"/>
</dbReference>
<feature type="transmembrane region" description="Helical" evidence="1">
    <location>
        <begin position="351"/>
        <end position="374"/>
    </location>
</feature>
<feature type="transmembrane region" description="Helical" evidence="1">
    <location>
        <begin position="166"/>
        <end position="183"/>
    </location>
</feature>
<dbReference type="EMBL" id="JAKGUD010000004">
    <property type="protein sequence ID" value="MCF4142323.1"/>
    <property type="molecule type" value="Genomic_DNA"/>
</dbReference>
<accession>A0ABS9ER68</accession>
<dbReference type="Pfam" id="PF01970">
    <property type="entry name" value="TctA"/>
    <property type="match status" value="1"/>
</dbReference>
<keyword evidence="4" id="KW-1185">Reference proteome</keyword>
<sequence>MEQLHGFIAPFLNPQMIALVWIGVMAGVWVGAVPGLSVTMASALLISFTFPWQLNSALALICGVFVGGVYGGAITSILLNIPGAPAAIAAGFDGHPLAKKGEAGRTIGLVTTVSIFGGLLGIAILAVAAPLVASFALKVAPRDYFLLALMGLLLIGSIGSGDPVKGVLAGAVGVLLSMVGMDPSTGELRYTFGNVYLMAGINFVTAMIGLFGVSEVLFQLRDPHKTAVKQRLDKIVPDLKTFFKHLPLALRSGLLGVWIGALPGTGGDVAALLAYDQAKRSVKNPECPFGEGAIEGVIAPESANKGAIGGAFIPMLTLGIPGDAVTAIIIGALFIHGLKPGPMLMIENPDIFWTIISLLLMGNIALLVIGLMSVKMFSKIIEVPKRIILPVVVILSIIGTYSIQNSLVDVFWMIGFGVLGYFMRAYDYSTAPMVLGIILGPLLDSNYRRAMQSVGEELLPFFMDFVRNPLSLFLTLCIVYLVISQTSWWRNWRCKKTMSAQEVSLLD</sequence>